<dbReference type="InterPro" id="IPR044862">
    <property type="entry name" value="Pro_4_hyd_alph_FE2OG_OXY"/>
</dbReference>
<keyword evidence="13" id="KW-0325">Glycoprotein</keyword>
<keyword evidence="6" id="KW-0479">Metal-binding</keyword>
<evidence type="ECO:0000256" key="3">
    <source>
        <dbReference type="ARBA" id="ARBA00006511"/>
    </source>
</evidence>
<keyword evidence="10" id="KW-0560">Oxidoreductase</keyword>
<dbReference type="PANTHER" id="PTHR10869:SF238">
    <property type="entry name" value="PROLYL 4-HYDROXYLASE 6-RELATED"/>
    <property type="match status" value="1"/>
</dbReference>
<dbReference type="EC" id="1.14.11.2" evidence="4"/>
<keyword evidence="18" id="KW-1185">Reference proteome</keyword>
<keyword evidence="5" id="KW-0812">Transmembrane</keyword>
<dbReference type="Gene3D" id="2.60.120.620">
    <property type="entry name" value="q2cbj1_9rhob like domain"/>
    <property type="match status" value="1"/>
</dbReference>
<comment type="cofactor">
    <cofactor evidence="1">
        <name>L-ascorbate</name>
        <dbReference type="ChEBI" id="CHEBI:38290"/>
    </cofactor>
</comment>
<comment type="similarity">
    <text evidence="3">Belongs to the P4HA family.</text>
</comment>
<dbReference type="InterPro" id="IPR045054">
    <property type="entry name" value="P4HA-like"/>
</dbReference>
<proteinExistence type="inferred from homology"/>
<evidence type="ECO:0000256" key="1">
    <source>
        <dbReference type="ARBA" id="ARBA00001961"/>
    </source>
</evidence>
<keyword evidence="11" id="KW-0408">Iron</keyword>
<feature type="signal peptide" evidence="15">
    <location>
        <begin position="1"/>
        <end position="16"/>
    </location>
</feature>
<dbReference type="SMART" id="SM00702">
    <property type="entry name" value="P4Hc"/>
    <property type="match status" value="1"/>
</dbReference>
<reference evidence="17" key="1">
    <citation type="journal article" date="2020" name="bioRxiv">
        <title>Comparative genomics of Chlamydomonas.</title>
        <authorList>
            <person name="Craig R.J."/>
            <person name="Hasan A.R."/>
            <person name="Ness R.W."/>
            <person name="Keightley P.D."/>
        </authorList>
    </citation>
    <scope>NUCLEOTIDE SEQUENCE</scope>
    <source>
        <strain evidence="17">CCAP 11/70</strain>
    </source>
</reference>
<dbReference type="AlphaFoldDB" id="A0A836BNU7"/>
<organism evidence="17 18">
    <name type="scientific">Edaphochlamys debaryana</name>
    <dbReference type="NCBI Taxonomy" id="47281"/>
    <lineage>
        <taxon>Eukaryota</taxon>
        <taxon>Viridiplantae</taxon>
        <taxon>Chlorophyta</taxon>
        <taxon>core chlorophytes</taxon>
        <taxon>Chlorophyceae</taxon>
        <taxon>CS clade</taxon>
        <taxon>Chlamydomonadales</taxon>
        <taxon>Chlamydomonadales incertae sedis</taxon>
        <taxon>Edaphochlamys</taxon>
    </lineage>
</organism>
<keyword evidence="9" id="KW-1133">Transmembrane helix</keyword>
<dbReference type="InterPro" id="IPR006620">
    <property type="entry name" value="Pro_4_hyd_alph"/>
</dbReference>
<dbReference type="GO" id="GO:0005789">
    <property type="term" value="C:endoplasmic reticulum membrane"/>
    <property type="evidence" value="ECO:0007669"/>
    <property type="project" value="UniProtKB-SubCell"/>
</dbReference>
<evidence type="ECO:0000256" key="12">
    <source>
        <dbReference type="ARBA" id="ARBA00023136"/>
    </source>
</evidence>
<evidence type="ECO:0000256" key="8">
    <source>
        <dbReference type="ARBA" id="ARBA00022968"/>
    </source>
</evidence>
<evidence type="ECO:0000256" key="4">
    <source>
        <dbReference type="ARBA" id="ARBA00012269"/>
    </source>
</evidence>
<dbReference type="GO" id="GO:0004656">
    <property type="term" value="F:procollagen-proline 4-dioxygenase activity"/>
    <property type="evidence" value="ECO:0007669"/>
    <property type="project" value="UniProtKB-EC"/>
</dbReference>
<comment type="catalytic activity">
    <reaction evidence="14">
        <text>L-prolyl-[collagen] + 2-oxoglutarate + O2 = trans-4-hydroxy-L-prolyl-[collagen] + succinate + CO2</text>
        <dbReference type="Rhea" id="RHEA:18945"/>
        <dbReference type="Rhea" id="RHEA-COMP:11676"/>
        <dbReference type="Rhea" id="RHEA-COMP:11680"/>
        <dbReference type="ChEBI" id="CHEBI:15379"/>
        <dbReference type="ChEBI" id="CHEBI:16526"/>
        <dbReference type="ChEBI" id="CHEBI:16810"/>
        <dbReference type="ChEBI" id="CHEBI:30031"/>
        <dbReference type="ChEBI" id="CHEBI:50342"/>
        <dbReference type="ChEBI" id="CHEBI:61965"/>
        <dbReference type="EC" id="1.14.11.2"/>
    </reaction>
</comment>
<dbReference type="Proteomes" id="UP000612055">
    <property type="component" value="Unassembled WGS sequence"/>
</dbReference>
<dbReference type="Pfam" id="PF13640">
    <property type="entry name" value="2OG-FeII_Oxy_3"/>
    <property type="match status" value="1"/>
</dbReference>
<evidence type="ECO:0000256" key="13">
    <source>
        <dbReference type="ARBA" id="ARBA00023180"/>
    </source>
</evidence>
<keyword evidence="15" id="KW-0732">Signal</keyword>
<evidence type="ECO:0000256" key="11">
    <source>
        <dbReference type="ARBA" id="ARBA00023004"/>
    </source>
</evidence>
<evidence type="ECO:0000259" key="16">
    <source>
        <dbReference type="PROSITE" id="PS51471"/>
    </source>
</evidence>
<dbReference type="OrthoDB" id="420380at2759"/>
<dbReference type="SMART" id="SM00254">
    <property type="entry name" value="ShKT"/>
    <property type="match status" value="1"/>
</dbReference>
<dbReference type="PANTHER" id="PTHR10869">
    <property type="entry name" value="PROLYL 4-HYDROXYLASE ALPHA SUBUNIT"/>
    <property type="match status" value="1"/>
</dbReference>
<dbReference type="PROSITE" id="PS51471">
    <property type="entry name" value="FE2OG_OXY"/>
    <property type="match status" value="1"/>
</dbReference>
<keyword evidence="7" id="KW-0223">Dioxygenase</keyword>
<dbReference type="FunFam" id="2.60.120.620:FF:000002">
    <property type="entry name" value="Prolyl 4-hydroxylase 4"/>
    <property type="match status" value="1"/>
</dbReference>
<feature type="chain" id="PRO_5032979404" description="procollagen-proline 4-dioxygenase" evidence="15">
    <location>
        <begin position="17"/>
        <end position="322"/>
    </location>
</feature>
<dbReference type="GO" id="GO:0031418">
    <property type="term" value="F:L-ascorbic acid binding"/>
    <property type="evidence" value="ECO:0007669"/>
    <property type="project" value="InterPro"/>
</dbReference>
<evidence type="ECO:0000256" key="14">
    <source>
        <dbReference type="ARBA" id="ARBA00049169"/>
    </source>
</evidence>
<evidence type="ECO:0000256" key="7">
    <source>
        <dbReference type="ARBA" id="ARBA00022964"/>
    </source>
</evidence>
<dbReference type="GO" id="GO:0005506">
    <property type="term" value="F:iron ion binding"/>
    <property type="evidence" value="ECO:0007669"/>
    <property type="project" value="InterPro"/>
</dbReference>
<feature type="domain" description="Fe2OG dioxygenase" evidence="16">
    <location>
        <begin position="129"/>
        <end position="250"/>
    </location>
</feature>
<evidence type="ECO:0000256" key="10">
    <source>
        <dbReference type="ARBA" id="ARBA00023002"/>
    </source>
</evidence>
<gene>
    <name evidence="17" type="ORF">HYH03_018950</name>
</gene>
<evidence type="ECO:0000256" key="5">
    <source>
        <dbReference type="ARBA" id="ARBA00022692"/>
    </source>
</evidence>
<evidence type="ECO:0000313" key="18">
    <source>
        <dbReference type="Proteomes" id="UP000612055"/>
    </source>
</evidence>
<evidence type="ECO:0000256" key="9">
    <source>
        <dbReference type="ARBA" id="ARBA00022989"/>
    </source>
</evidence>
<evidence type="ECO:0000313" key="17">
    <source>
        <dbReference type="EMBL" id="KAG2482094.1"/>
    </source>
</evidence>
<evidence type="ECO:0000256" key="15">
    <source>
        <dbReference type="SAM" id="SignalP"/>
    </source>
</evidence>
<dbReference type="EMBL" id="JAEHOE010000263">
    <property type="protein sequence ID" value="KAG2482094.1"/>
    <property type="molecule type" value="Genomic_DNA"/>
</dbReference>
<evidence type="ECO:0000256" key="2">
    <source>
        <dbReference type="ARBA" id="ARBA00004648"/>
    </source>
</evidence>
<dbReference type="InterPro" id="IPR003582">
    <property type="entry name" value="ShKT_dom"/>
</dbReference>
<dbReference type="InterPro" id="IPR005123">
    <property type="entry name" value="Oxoglu/Fe-dep_dioxygenase_dom"/>
</dbReference>
<name>A0A836BNU7_9CHLO</name>
<sequence length="322" mass="35774">MAFWKLFALLLPLVRALHDDGVGADLYGWLGDTYEGGSSDDPGTRMVVLSWEPRIFLYKGILTHAECDALIEAARGRLERSGVSDSETGEGGVSEIRTSHGMFYERAETPLIERIERRLAKWTMLPAEHGEGIQVLRYQKDEKYDPHHDFFSFEGADSNGGNRMATVLMYLATPEEGGETVFPKVPVPQGQTREEFSECAMQGMAVKAKKGDAVLFWSIRPDGRFDGASLHGSCPIIRGEKWSATKWIHVGPYSMKEDYATEVHRVLYVPPPPPAVPGCENKHTLCQHWAESGECESNPGYMYGTKGRPGVCNLACNKCDLI</sequence>
<protein>
    <recommendedName>
        <fullName evidence="4">procollagen-proline 4-dioxygenase</fullName>
        <ecNumber evidence="4">1.14.11.2</ecNumber>
    </recommendedName>
</protein>
<comment type="caution">
    <text evidence="17">The sequence shown here is derived from an EMBL/GenBank/DDBJ whole genome shotgun (WGS) entry which is preliminary data.</text>
</comment>
<evidence type="ECO:0000256" key="6">
    <source>
        <dbReference type="ARBA" id="ARBA00022723"/>
    </source>
</evidence>
<keyword evidence="12" id="KW-0472">Membrane</keyword>
<comment type="subcellular location">
    <subcellularLocation>
        <location evidence="2">Endoplasmic reticulum membrane</location>
        <topology evidence="2">Single-pass type II membrane protein</topology>
    </subcellularLocation>
</comment>
<keyword evidence="8" id="KW-0735">Signal-anchor</keyword>
<accession>A0A836BNU7</accession>